<keyword evidence="1" id="KW-0411">Iron-sulfur</keyword>
<comment type="function">
    <text evidence="1">Required for O(2)-independent ubiquinone (coenzyme Q) biosynthesis. Together with UbiV, is essential for the C6-hydroxylation reaction in the oxygen-independent ubiquinone biosynthesis pathway.</text>
</comment>
<evidence type="ECO:0000313" key="3">
    <source>
        <dbReference type="Proteomes" id="UP000620139"/>
    </source>
</evidence>
<dbReference type="InterPro" id="IPR001539">
    <property type="entry name" value="Peptidase_U32"/>
</dbReference>
<dbReference type="InterPro" id="IPR051454">
    <property type="entry name" value="RNA/ubiquinone_mod_enzymes"/>
</dbReference>
<comment type="similarity">
    <text evidence="1">Belongs to the peptidase U32 family. UbiU subfamily.</text>
</comment>
<keyword evidence="1" id="KW-0004">4Fe-4S</keyword>
<comment type="caution">
    <text evidence="2">The sequence shown here is derived from an EMBL/GenBank/DDBJ whole genome shotgun (WGS) entry which is preliminary data.</text>
</comment>
<dbReference type="InterPro" id="IPR043692">
    <property type="entry name" value="UbiU"/>
</dbReference>
<sequence>MQQAIDAGADAVYLGLKDATNARNFAGLNFDDAQVAEGVRYAHARGRQVLMALNTYANAADVSPWKRAVDRAARLGADALIVADSAVLAYARDHHPGLRLHLSVQASATTYEAIEYYRERYGIQRAVLPRVLTLQQVQHVIRNTSVPIEVFGFGSLCVMVEGRCALSSYATGQSPNTAGVCSPPSAVRWEERPTGVEARLNGVLIDRYAPDEPRAYPTLCKGRFDLDGTPRDYALEEPTSLNTLALVPQLMELGIDAIKIEGRQRSPAYVAEVTKVWRAAIDSAWAADQGQGRYSVQPAWGQELARWAEGQQHTLGAYDRPWR</sequence>
<dbReference type="Pfam" id="PF01136">
    <property type="entry name" value="Peptidase_U32"/>
    <property type="match status" value="1"/>
</dbReference>
<comment type="subunit">
    <text evidence="1">Forms a heterodimer with UbiV.</text>
</comment>
<dbReference type="GO" id="GO:0046872">
    <property type="term" value="F:metal ion binding"/>
    <property type="evidence" value="ECO:0007669"/>
    <property type="project" value="UniProtKB-KW"/>
</dbReference>
<dbReference type="HAMAP" id="MF_02232">
    <property type="entry name" value="UbiU"/>
    <property type="match status" value="1"/>
</dbReference>
<organism evidence="2 3">
    <name type="scientific">Inhella gelatinilytica</name>
    <dbReference type="NCBI Taxonomy" id="2795030"/>
    <lineage>
        <taxon>Bacteria</taxon>
        <taxon>Pseudomonadati</taxon>
        <taxon>Pseudomonadota</taxon>
        <taxon>Betaproteobacteria</taxon>
        <taxon>Burkholderiales</taxon>
        <taxon>Sphaerotilaceae</taxon>
        <taxon>Inhella</taxon>
    </lineage>
</organism>
<dbReference type="EMBL" id="JAEDAL010000001">
    <property type="protein sequence ID" value="MBH9552085.1"/>
    <property type="molecule type" value="Genomic_DNA"/>
</dbReference>
<proteinExistence type="inferred from homology"/>
<protein>
    <recommendedName>
        <fullName evidence="1">Ubiquinone biosynthesis protein UbiU</fullName>
    </recommendedName>
</protein>
<evidence type="ECO:0000313" key="2">
    <source>
        <dbReference type="EMBL" id="MBH9552085.1"/>
    </source>
</evidence>
<dbReference type="GO" id="GO:0006744">
    <property type="term" value="P:ubiquinone biosynthetic process"/>
    <property type="evidence" value="ECO:0007669"/>
    <property type="project" value="UniProtKB-UniRule"/>
</dbReference>
<dbReference type="Proteomes" id="UP000620139">
    <property type="component" value="Unassembled WGS sequence"/>
</dbReference>
<keyword evidence="3" id="KW-1185">Reference proteome</keyword>
<feature type="binding site" evidence="1">
    <location>
        <position position="181"/>
    </location>
    <ligand>
        <name>[4Fe-4S] cluster</name>
        <dbReference type="ChEBI" id="CHEBI:49883"/>
    </ligand>
</feature>
<reference evidence="2" key="1">
    <citation type="submission" date="2020-12" db="EMBL/GenBank/DDBJ databases">
        <title>The genome sequence of Inhella sp. 4Y17.</title>
        <authorList>
            <person name="Liu Y."/>
        </authorList>
    </citation>
    <scope>NUCLEOTIDE SEQUENCE</scope>
    <source>
        <strain evidence="2">4Y10</strain>
    </source>
</reference>
<keyword evidence="1" id="KW-0831">Ubiquinone biosynthesis</keyword>
<comment type="cofactor">
    <cofactor evidence="1">
        <name>[4Fe-4S] cluster</name>
        <dbReference type="ChEBI" id="CHEBI:49883"/>
    </cofactor>
</comment>
<dbReference type="PANTHER" id="PTHR30217:SF3">
    <property type="entry name" value="UBIQUINONE BIOSYNTHESIS PROTEIN UBIU"/>
    <property type="match status" value="1"/>
</dbReference>
<keyword evidence="1" id="KW-0479">Metal-binding</keyword>
<keyword evidence="1" id="KW-0408">Iron</keyword>
<feature type="binding site" evidence="1">
    <location>
        <position position="157"/>
    </location>
    <ligand>
        <name>[4Fe-4S] cluster</name>
        <dbReference type="ChEBI" id="CHEBI:49883"/>
    </ligand>
</feature>
<dbReference type="AlphaFoldDB" id="A0A931ISV1"/>
<feature type="binding site" evidence="1">
    <location>
        <position position="164"/>
    </location>
    <ligand>
        <name>[4Fe-4S] cluster</name>
        <dbReference type="ChEBI" id="CHEBI:49883"/>
    </ligand>
</feature>
<evidence type="ECO:0000256" key="1">
    <source>
        <dbReference type="HAMAP-Rule" id="MF_02232"/>
    </source>
</evidence>
<dbReference type="GO" id="GO:0051539">
    <property type="term" value="F:4 iron, 4 sulfur cluster binding"/>
    <property type="evidence" value="ECO:0007669"/>
    <property type="project" value="UniProtKB-UniRule"/>
</dbReference>
<dbReference type="PROSITE" id="PS01276">
    <property type="entry name" value="PEPTIDASE_U32"/>
    <property type="match status" value="1"/>
</dbReference>
<name>A0A931ISV1_9BURK</name>
<accession>A0A931ISV1</accession>
<gene>
    <name evidence="1" type="primary">ubiU</name>
    <name evidence="2" type="ORF">I7X43_04395</name>
</gene>
<comment type="pathway">
    <text evidence="1">Cofactor biosynthesis; ubiquinone biosynthesis.</text>
</comment>
<feature type="binding site" evidence="1">
    <location>
        <position position="220"/>
    </location>
    <ligand>
        <name>[4Fe-4S] cluster</name>
        <dbReference type="ChEBI" id="CHEBI:49883"/>
    </ligand>
</feature>
<dbReference type="PANTHER" id="PTHR30217">
    <property type="entry name" value="PEPTIDASE U32 FAMILY"/>
    <property type="match status" value="1"/>
</dbReference>